<evidence type="ECO:0000256" key="1">
    <source>
        <dbReference type="ARBA" id="ARBA00008061"/>
    </source>
</evidence>
<organism evidence="6 7">
    <name type="scientific">Arthrobotrys flagrans</name>
    <name type="common">Nematode-trapping fungus</name>
    <name type="synonym">Trichothecium flagrans</name>
    <dbReference type="NCBI Taxonomy" id="97331"/>
    <lineage>
        <taxon>Eukaryota</taxon>
        <taxon>Fungi</taxon>
        <taxon>Dikarya</taxon>
        <taxon>Ascomycota</taxon>
        <taxon>Pezizomycotina</taxon>
        <taxon>Orbiliomycetes</taxon>
        <taxon>Orbiliales</taxon>
        <taxon>Orbiliaceae</taxon>
        <taxon>Arthrobotrys</taxon>
    </lineage>
</organism>
<dbReference type="Pfam" id="PF00128">
    <property type="entry name" value="Alpha-amylase"/>
    <property type="match status" value="1"/>
</dbReference>
<dbReference type="InterPro" id="IPR006047">
    <property type="entry name" value="GH13_cat_dom"/>
</dbReference>
<dbReference type="AlphaFoldDB" id="A0A437A163"/>
<dbReference type="FunFam" id="3.20.20.80:FF:000064">
    <property type="entry name" value="Oligo-1,6-glucosidase"/>
    <property type="match status" value="2"/>
</dbReference>
<keyword evidence="7" id="KW-1185">Reference proteome</keyword>
<dbReference type="GO" id="GO:0000025">
    <property type="term" value="P:maltose catabolic process"/>
    <property type="evidence" value="ECO:0007669"/>
    <property type="project" value="TreeGrafter"/>
</dbReference>
<dbReference type="SUPFAM" id="SSF51445">
    <property type="entry name" value="(Trans)glycosidases"/>
    <property type="match status" value="1"/>
</dbReference>
<dbReference type="SMART" id="SM00642">
    <property type="entry name" value="Aamy"/>
    <property type="match status" value="1"/>
</dbReference>
<dbReference type="OrthoDB" id="1740265at2759"/>
<dbReference type="GO" id="GO:0004575">
    <property type="term" value="F:sucrose alpha-glucosidase activity"/>
    <property type="evidence" value="ECO:0007669"/>
    <property type="project" value="TreeGrafter"/>
</dbReference>
<dbReference type="Gene3D" id="3.20.20.80">
    <property type="entry name" value="Glycosidases"/>
    <property type="match status" value="1"/>
</dbReference>
<name>A0A437A163_ARTFL</name>
<keyword evidence="3" id="KW-0326">Glycosidase</keyword>
<dbReference type="InterPro" id="IPR045857">
    <property type="entry name" value="O16G_dom_2"/>
</dbReference>
<dbReference type="PANTHER" id="PTHR10357:SF232">
    <property type="entry name" value="GLYCOSYL HYDROLASE FAMILY 13 CATALYTIC DOMAIN-CONTAINING PROTEIN"/>
    <property type="match status" value="1"/>
</dbReference>
<dbReference type="CDD" id="cd11333">
    <property type="entry name" value="AmyAc_SI_OligoGlu_DGase"/>
    <property type="match status" value="1"/>
</dbReference>
<dbReference type="GeneID" id="93585463"/>
<keyword evidence="4" id="KW-0462">Maltose metabolism</keyword>
<dbReference type="GO" id="GO:0004556">
    <property type="term" value="F:alpha-amylase activity"/>
    <property type="evidence" value="ECO:0007669"/>
    <property type="project" value="TreeGrafter"/>
</dbReference>
<evidence type="ECO:0000256" key="4">
    <source>
        <dbReference type="ARBA" id="ARBA00026248"/>
    </source>
</evidence>
<evidence type="ECO:0000313" key="6">
    <source>
        <dbReference type="EMBL" id="RVD84813.1"/>
    </source>
</evidence>
<dbReference type="RefSeq" id="XP_067490357.1">
    <property type="nucleotide sequence ID" value="XM_067632049.1"/>
</dbReference>
<comment type="caution">
    <text evidence="6">The sequence shown here is derived from an EMBL/GenBank/DDBJ whole genome shotgun (WGS) entry which is preliminary data.</text>
</comment>
<evidence type="ECO:0000313" key="7">
    <source>
        <dbReference type="Proteomes" id="UP000283090"/>
    </source>
</evidence>
<dbReference type="STRING" id="97331.A0A437A163"/>
<evidence type="ECO:0000256" key="3">
    <source>
        <dbReference type="ARBA" id="ARBA00023295"/>
    </source>
</evidence>
<comment type="similarity">
    <text evidence="1">Belongs to the glycosyl hydrolase 13 family.</text>
</comment>
<dbReference type="GO" id="GO:0004574">
    <property type="term" value="F:oligo-1,6-glucosidase activity"/>
    <property type="evidence" value="ECO:0007669"/>
    <property type="project" value="TreeGrafter"/>
</dbReference>
<reference evidence="6 7" key="1">
    <citation type="submission" date="2019-01" db="EMBL/GenBank/DDBJ databases">
        <title>Intercellular communication is required for trap formation in the nematode-trapping fungus Duddingtonia flagrans.</title>
        <authorList>
            <person name="Youssar L."/>
            <person name="Wernet V."/>
            <person name="Hensel N."/>
            <person name="Hildebrandt H.-G."/>
            <person name="Fischer R."/>
        </authorList>
    </citation>
    <scope>NUCLEOTIDE SEQUENCE [LARGE SCALE GENOMIC DNA]</scope>
    <source>
        <strain evidence="6 7">CBS H-5679</strain>
    </source>
</reference>
<dbReference type="Gene3D" id="3.90.400.10">
    <property type="entry name" value="Oligo-1,6-glucosidase, Domain 2"/>
    <property type="match status" value="1"/>
</dbReference>
<feature type="domain" description="Glycosyl hydrolase family 13 catalytic" evidence="5">
    <location>
        <begin position="45"/>
        <end position="465"/>
    </location>
</feature>
<dbReference type="InterPro" id="IPR013780">
    <property type="entry name" value="Glyco_hydro_b"/>
</dbReference>
<dbReference type="FunFam" id="3.90.400.10:FF:000003">
    <property type="entry name" value="Probable alpha-glucosidase (Maltase)"/>
    <property type="match status" value="1"/>
</dbReference>
<proteinExistence type="inferred from homology"/>
<dbReference type="VEuPathDB" id="FungiDB:DFL_003152"/>
<evidence type="ECO:0000259" key="5">
    <source>
        <dbReference type="SMART" id="SM00642"/>
    </source>
</evidence>
<dbReference type="InterPro" id="IPR017853">
    <property type="entry name" value="GH"/>
</dbReference>
<dbReference type="EMBL" id="SAEB01000006">
    <property type="protein sequence ID" value="RVD84813.1"/>
    <property type="molecule type" value="Genomic_DNA"/>
</dbReference>
<gene>
    <name evidence="6" type="ORF">DFL_003152</name>
</gene>
<dbReference type="PANTHER" id="PTHR10357">
    <property type="entry name" value="ALPHA-AMYLASE FAMILY MEMBER"/>
    <property type="match status" value="1"/>
</dbReference>
<dbReference type="Gene3D" id="2.60.40.1180">
    <property type="entry name" value="Golgi alpha-mannosidase II"/>
    <property type="match status" value="1"/>
</dbReference>
<evidence type="ECO:0000256" key="2">
    <source>
        <dbReference type="ARBA" id="ARBA00022801"/>
    </source>
</evidence>
<keyword evidence="2" id="KW-0378">Hydrolase</keyword>
<dbReference type="GO" id="GO:0033934">
    <property type="term" value="F:glucan 1,4-alpha-maltotriohydrolase activity"/>
    <property type="evidence" value="ECO:0007669"/>
    <property type="project" value="TreeGrafter"/>
</dbReference>
<dbReference type="Proteomes" id="UP000283090">
    <property type="component" value="Unassembled WGS sequence"/>
</dbReference>
<dbReference type="SUPFAM" id="SSF51011">
    <property type="entry name" value="Glycosyl hydrolase domain"/>
    <property type="match status" value="1"/>
</dbReference>
<protein>
    <recommendedName>
        <fullName evidence="5">Glycosyl hydrolase family 13 catalytic domain-containing protein</fullName>
    </recommendedName>
</protein>
<sequence length="613" mass="69988">MPTTVNGVKGPEGHLSNGIEGSLWIHGNGIPGGARAWWKEASVYQIYPASFYDSNGDGLGDIPGIIAKIDYLKTLGVDVIWLSPVYESPQKDMGYDIADYTRIHKPYGTVQDVEDLIEGLHHRGIRLIMDLVANHTSDQHAWFKESRSSKTNPFRDWYIWRPPKYDAQGNRHPPNNWASIFGGSAWEYDFETDEYYLHLFCTEQPDLNWENPKVVSAVHDIMTFWLDKGVDGFRMDVINMISKTPGLPDAPVTVESSPHQPAMSHYANGPRLHEHLRGLREVLDRYNAFSVGEMPFVREPEEIIRVVGASRKELNMIFQFDIVDIDSGPLGKFTHAPWSLRTLKDIVGKWQTFMIERGGWNALFLENHDQPRSVSRFASDHPEFRSHAAKMLATFLAFQSGTLFIYQGQELGMANLPKGWSLGEFKDVETINYVNELVEVSKIKGQAFYEQCLEEVREKARDNSRSPMQWDTTKNAGFSTGTPWMRVNDDYLDCNAQSQTSDSQSIFAFWQDILKLRRKLIDVFVYGDFQFVGGDDESISAYQRSHPVAGRALVLCNFSQNKIGWKVPAEVQHLLTPESLVLHNYNTLQHLHLESMRDIQFLPFESMVFFSST</sequence>
<dbReference type="GO" id="GO:0005987">
    <property type="term" value="P:sucrose catabolic process"/>
    <property type="evidence" value="ECO:0007669"/>
    <property type="project" value="TreeGrafter"/>
</dbReference>
<accession>A0A437A163</accession>